<gene>
    <name evidence="2" type="ORF">CERSUDRAFT_98618</name>
</gene>
<feature type="compositionally biased region" description="Basic residues" evidence="1">
    <location>
        <begin position="21"/>
        <end position="30"/>
    </location>
</feature>
<evidence type="ECO:0000256" key="1">
    <source>
        <dbReference type="SAM" id="MobiDB-lite"/>
    </source>
</evidence>
<accession>M2QMX8</accession>
<dbReference type="EMBL" id="KB445806">
    <property type="protein sequence ID" value="EMD33515.1"/>
    <property type="molecule type" value="Genomic_DNA"/>
</dbReference>
<reference evidence="2 3" key="1">
    <citation type="journal article" date="2012" name="Proc. Natl. Acad. Sci. U.S.A.">
        <title>Comparative genomics of Ceriporiopsis subvermispora and Phanerochaete chrysosporium provide insight into selective ligninolysis.</title>
        <authorList>
            <person name="Fernandez-Fueyo E."/>
            <person name="Ruiz-Duenas F.J."/>
            <person name="Ferreira P."/>
            <person name="Floudas D."/>
            <person name="Hibbett D.S."/>
            <person name="Canessa P."/>
            <person name="Larrondo L.F."/>
            <person name="James T.Y."/>
            <person name="Seelenfreund D."/>
            <person name="Lobos S."/>
            <person name="Polanco R."/>
            <person name="Tello M."/>
            <person name="Honda Y."/>
            <person name="Watanabe T."/>
            <person name="Watanabe T."/>
            <person name="Ryu J.S."/>
            <person name="Kubicek C.P."/>
            <person name="Schmoll M."/>
            <person name="Gaskell J."/>
            <person name="Hammel K.E."/>
            <person name="St John F.J."/>
            <person name="Vanden Wymelenberg A."/>
            <person name="Sabat G."/>
            <person name="Splinter BonDurant S."/>
            <person name="Syed K."/>
            <person name="Yadav J.S."/>
            <person name="Doddapaneni H."/>
            <person name="Subramanian V."/>
            <person name="Lavin J.L."/>
            <person name="Oguiza J.A."/>
            <person name="Perez G."/>
            <person name="Pisabarro A.G."/>
            <person name="Ramirez L."/>
            <person name="Santoyo F."/>
            <person name="Master E."/>
            <person name="Coutinho P.M."/>
            <person name="Henrissat B."/>
            <person name="Lombard V."/>
            <person name="Magnuson J.K."/>
            <person name="Kuees U."/>
            <person name="Hori C."/>
            <person name="Igarashi K."/>
            <person name="Samejima M."/>
            <person name="Held B.W."/>
            <person name="Barry K.W."/>
            <person name="LaButti K.M."/>
            <person name="Lapidus A."/>
            <person name="Lindquist E.A."/>
            <person name="Lucas S.M."/>
            <person name="Riley R."/>
            <person name="Salamov A.A."/>
            <person name="Hoffmeister D."/>
            <person name="Schwenk D."/>
            <person name="Hadar Y."/>
            <person name="Yarden O."/>
            <person name="de Vries R.P."/>
            <person name="Wiebenga A."/>
            <person name="Stenlid J."/>
            <person name="Eastwood D."/>
            <person name="Grigoriev I.V."/>
            <person name="Berka R.M."/>
            <person name="Blanchette R.A."/>
            <person name="Kersten P."/>
            <person name="Martinez A.T."/>
            <person name="Vicuna R."/>
            <person name="Cullen D."/>
        </authorList>
    </citation>
    <scope>NUCLEOTIDE SEQUENCE [LARGE SCALE GENOMIC DNA]</scope>
    <source>
        <strain evidence="2 3">B</strain>
    </source>
</reference>
<name>M2QMX8_CERS8</name>
<dbReference type="AlphaFoldDB" id="M2QMX8"/>
<feature type="region of interest" description="Disordered" evidence="1">
    <location>
        <begin position="248"/>
        <end position="268"/>
    </location>
</feature>
<keyword evidence="3" id="KW-1185">Reference proteome</keyword>
<proteinExistence type="predicted"/>
<evidence type="ECO:0000313" key="3">
    <source>
        <dbReference type="Proteomes" id="UP000016930"/>
    </source>
</evidence>
<protein>
    <submittedName>
        <fullName evidence="2">Uncharacterized protein</fullName>
    </submittedName>
</protein>
<feature type="region of interest" description="Disordered" evidence="1">
    <location>
        <begin position="1"/>
        <end position="100"/>
    </location>
</feature>
<dbReference type="HOGENOM" id="CLU_915264_0_0_1"/>
<organism evidence="2 3">
    <name type="scientific">Ceriporiopsis subvermispora (strain B)</name>
    <name type="common">White-rot fungus</name>
    <name type="synonym">Gelatoporia subvermispora</name>
    <dbReference type="NCBI Taxonomy" id="914234"/>
    <lineage>
        <taxon>Eukaryota</taxon>
        <taxon>Fungi</taxon>
        <taxon>Dikarya</taxon>
        <taxon>Basidiomycota</taxon>
        <taxon>Agaricomycotina</taxon>
        <taxon>Agaricomycetes</taxon>
        <taxon>Polyporales</taxon>
        <taxon>Gelatoporiaceae</taxon>
        <taxon>Gelatoporia</taxon>
    </lineage>
</organism>
<dbReference type="OrthoDB" id="10475586at2759"/>
<dbReference type="Proteomes" id="UP000016930">
    <property type="component" value="Unassembled WGS sequence"/>
</dbReference>
<evidence type="ECO:0000313" key="2">
    <source>
        <dbReference type="EMBL" id="EMD33515.1"/>
    </source>
</evidence>
<sequence length="304" mass="33520">MARLRTELDSSGSSGFWHTRVSPKKPRFGRPRTPVPFSESHLDALQARPDEPTSPLRNDLNDRRVSTLSTASSDKPLPTLPPGSPYLAIPSPRPARPASPARSLIRFPRHSSSFDLLSPRRGVSPRPMSPAQSNPALSFIRFPRQSYGAIYKNLGINIPSLNRSTRSLDRSPYMSLRSGLGSEWSLVSCPELAHGHTDAEGEDLTVTIPQNRPADETPEIHAQDRVASPTMSSMALWWNTEDDARSSYTASTRAPSPMVPPSVAPSEKGSVLRKFPKALRPVVVLRRNRMRSSRGAVFNQPSFL</sequence>